<accession>A0ABU7H193</accession>
<organism evidence="2 3">
    <name type="scientific">Pedobacter flavus</name>
    <dbReference type="NCBI Taxonomy" id="3113906"/>
    <lineage>
        <taxon>Bacteria</taxon>
        <taxon>Pseudomonadati</taxon>
        <taxon>Bacteroidota</taxon>
        <taxon>Sphingobacteriia</taxon>
        <taxon>Sphingobacteriales</taxon>
        <taxon>Sphingobacteriaceae</taxon>
        <taxon>Pedobacter</taxon>
    </lineage>
</organism>
<evidence type="ECO:0000313" key="2">
    <source>
        <dbReference type="EMBL" id="MEE1885103.1"/>
    </source>
</evidence>
<dbReference type="RefSeq" id="WP_330146006.1">
    <property type="nucleotide sequence ID" value="NZ_JAZDQU010000002.1"/>
</dbReference>
<dbReference type="Proteomes" id="UP001337681">
    <property type="component" value="Unassembled WGS sequence"/>
</dbReference>
<evidence type="ECO:0000313" key="3">
    <source>
        <dbReference type="Proteomes" id="UP001337681"/>
    </source>
</evidence>
<sequence length="172" mass="20037">MYSAFVRYILLGFAIVAAITFGFYRELELVAASIFLFFFILWSHYRHSSVLLASKYFKNKDYENTQKYLNEVPNPDKLAKNRRGYYEFMLANIALQEEDFAAAEYHFQISSKFPLGGKNDKAYVMIHLANLALRNKDIERVNVYLKHAKELATTSKANELIQRIEKQVSKLS</sequence>
<gene>
    <name evidence="2" type="ORF">VRU49_06670</name>
</gene>
<name>A0ABU7H193_9SPHI</name>
<dbReference type="EMBL" id="JAZDQU010000002">
    <property type="protein sequence ID" value="MEE1885103.1"/>
    <property type="molecule type" value="Genomic_DNA"/>
</dbReference>
<keyword evidence="3" id="KW-1185">Reference proteome</keyword>
<keyword evidence="1" id="KW-0812">Transmembrane</keyword>
<keyword evidence="1" id="KW-0472">Membrane</keyword>
<reference evidence="2 3" key="1">
    <citation type="submission" date="2024-01" db="EMBL/GenBank/DDBJ databases">
        <title>Pedobacter sp. nov., isolated from oil-contaminated soil.</title>
        <authorList>
            <person name="Le N.T.T."/>
        </authorList>
    </citation>
    <scope>NUCLEOTIDE SEQUENCE [LARGE SCALE GENOMIC DNA]</scope>
    <source>
        <strain evidence="2 3">VNH31</strain>
    </source>
</reference>
<dbReference type="InterPro" id="IPR011990">
    <property type="entry name" value="TPR-like_helical_dom_sf"/>
</dbReference>
<comment type="caution">
    <text evidence="2">The sequence shown here is derived from an EMBL/GenBank/DDBJ whole genome shotgun (WGS) entry which is preliminary data.</text>
</comment>
<keyword evidence="1" id="KW-1133">Transmembrane helix</keyword>
<proteinExistence type="predicted"/>
<dbReference type="Gene3D" id="1.25.40.10">
    <property type="entry name" value="Tetratricopeptide repeat domain"/>
    <property type="match status" value="1"/>
</dbReference>
<evidence type="ECO:0000256" key="1">
    <source>
        <dbReference type="SAM" id="Phobius"/>
    </source>
</evidence>
<feature type="transmembrane region" description="Helical" evidence="1">
    <location>
        <begin position="29"/>
        <end position="45"/>
    </location>
</feature>
<evidence type="ECO:0008006" key="4">
    <source>
        <dbReference type="Google" id="ProtNLM"/>
    </source>
</evidence>
<protein>
    <recommendedName>
        <fullName evidence="4">Tetratricopeptide repeat protein</fullName>
    </recommendedName>
</protein>
<feature type="transmembrane region" description="Helical" evidence="1">
    <location>
        <begin position="5"/>
        <end position="23"/>
    </location>
</feature>